<protein>
    <submittedName>
        <fullName evidence="1">Uncharacterized protein</fullName>
    </submittedName>
</protein>
<dbReference type="EMBL" id="BT041842">
    <property type="protein sequence ID" value="ACF86847.1"/>
    <property type="molecule type" value="mRNA"/>
</dbReference>
<accession>B4FXK4</accession>
<dbReference type="AlphaFoldDB" id="B4FXK4"/>
<dbReference type="ExpressionAtlas" id="B4FXK4">
    <property type="expression patterns" value="baseline and differential"/>
</dbReference>
<sequence>MILNTVTTTTSASCLLTACKRSSASLKITRKTRTKKSQLMHSCPRQQLKKPFSTPWTCMPSIFCKA</sequence>
<name>B4FXK4_MAIZE</name>
<proteinExistence type="evidence at transcript level"/>
<reference evidence="1" key="1">
    <citation type="journal article" date="2009" name="PLoS Genet.">
        <title>Sequencing, mapping, and analysis of 27,455 maize full-length cDNAs.</title>
        <authorList>
            <person name="Soderlund C."/>
            <person name="Descour A."/>
            <person name="Kudrna D."/>
            <person name="Bomhoff M."/>
            <person name="Boyd L."/>
            <person name="Currie J."/>
            <person name="Angelova A."/>
            <person name="Collura K."/>
            <person name="Wissotski M."/>
            <person name="Ashley E."/>
            <person name="Morrow D."/>
            <person name="Fernandes J."/>
            <person name="Walbot V."/>
            <person name="Yu Y."/>
        </authorList>
    </citation>
    <scope>NUCLEOTIDE SEQUENCE</scope>
    <source>
        <strain evidence="1">B73</strain>
    </source>
</reference>
<organism evidence="1">
    <name type="scientific">Zea mays</name>
    <name type="common">Maize</name>
    <dbReference type="NCBI Taxonomy" id="4577"/>
    <lineage>
        <taxon>Eukaryota</taxon>
        <taxon>Viridiplantae</taxon>
        <taxon>Streptophyta</taxon>
        <taxon>Embryophyta</taxon>
        <taxon>Tracheophyta</taxon>
        <taxon>Spermatophyta</taxon>
        <taxon>Magnoliopsida</taxon>
        <taxon>Liliopsida</taxon>
        <taxon>Poales</taxon>
        <taxon>Poaceae</taxon>
        <taxon>PACMAD clade</taxon>
        <taxon>Panicoideae</taxon>
        <taxon>Andropogonodae</taxon>
        <taxon>Andropogoneae</taxon>
        <taxon>Tripsacinae</taxon>
        <taxon>Zea</taxon>
    </lineage>
</organism>
<evidence type="ECO:0000313" key="1">
    <source>
        <dbReference type="EMBL" id="ACF86847.1"/>
    </source>
</evidence>